<comment type="caution">
    <text evidence="2">The sequence shown here is derived from an EMBL/GenBank/DDBJ whole genome shotgun (WGS) entry which is preliminary data.</text>
</comment>
<dbReference type="PANTHER" id="PTHR43591">
    <property type="entry name" value="METHYLTRANSFERASE"/>
    <property type="match status" value="1"/>
</dbReference>
<name>A0A919NHM1_9ACTN</name>
<feature type="domain" description="Methyltransferase type 11" evidence="1">
    <location>
        <begin position="58"/>
        <end position="148"/>
    </location>
</feature>
<dbReference type="Proteomes" id="UP000623608">
    <property type="component" value="Unassembled WGS sequence"/>
</dbReference>
<keyword evidence="2" id="KW-0489">Methyltransferase</keyword>
<sequence length="264" mass="28283">MLVSPVTADASVMAGMVDIYTLGDEDIRMTLDRNQVEWVRTCELLARWLPPAPGRVIDAGGGPGRQARHLLDLGYEVTLYDIVPKHVDQARAKGVPAQVGDARRLPAGDETADAVLLLGPLYHLPDAADRAQALTEASRVLRPGGVLVAAALSRWGRVFVRAAAGELGDPARHRHTVASMRHGHVEEGDGWDRVAYLHDTRELETELRTAGLHHVQVVGVEGPTGAWARRDPALNAGALELARVAETAMAEASIHLLACGTKPA</sequence>
<accession>A0A919NHM1</accession>
<dbReference type="InterPro" id="IPR013216">
    <property type="entry name" value="Methyltransf_11"/>
</dbReference>
<keyword evidence="3" id="KW-1185">Reference proteome</keyword>
<dbReference type="Pfam" id="PF08241">
    <property type="entry name" value="Methyltransf_11"/>
    <property type="match status" value="1"/>
</dbReference>
<dbReference type="GO" id="GO:0008757">
    <property type="term" value="F:S-adenosylmethionine-dependent methyltransferase activity"/>
    <property type="evidence" value="ECO:0007669"/>
    <property type="project" value="InterPro"/>
</dbReference>
<evidence type="ECO:0000313" key="2">
    <source>
        <dbReference type="EMBL" id="GIF18254.1"/>
    </source>
</evidence>
<evidence type="ECO:0000259" key="1">
    <source>
        <dbReference type="Pfam" id="PF08241"/>
    </source>
</evidence>
<proteinExistence type="predicted"/>
<organism evidence="2 3">
    <name type="scientific">Paractinoplanes tereljensis</name>
    <dbReference type="NCBI Taxonomy" id="571912"/>
    <lineage>
        <taxon>Bacteria</taxon>
        <taxon>Bacillati</taxon>
        <taxon>Actinomycetota</taxon>
        <taxon>Actinomycetes</taxon>
        <taxon>Micromonosporales</taxon>
        <taxon>Micromonosporaceae</taxon>
        <taxon>Paractinoplanes</taxon>
    </lineage>
</organism>
<dbReference type="EMBL" id="BOMY01000006">
    <property type="protein sequence ID" value="GIF18254.1"/>
    <property type="molecule type" value="Genomic_DNA"/>
</dbReference>
<dbReference type="AlphaFoldDB" id="A0A919NHM1"/>
<dbReference type="SUPFAM" id="SSF53335">
    <property type="entry name" value="S-adenosyl-L-methionine-dependent methyltransferases"/>
    <property type="match status" value="1"/>
</dbReference>
<evidence type="ECO:0000313" key="3">
    <source>
        <dbReference type="Proteomes" id="UP000623608"/>
    </source>
</evidence>
<gene>
    <name evidence="2" type="ORF">Ate02nite_09840</name>
</gene>
<dbReference type="CDD" id="cd02440">
    <property type="entry name" value="AdoMet_MTases"/>
    <property type="match status" value="1"/>
</dbReference>
<dbReference type="InterPro" id="IPR029063">
    <property type="entry name" value="SAM-dependent_MTases_sf"/>
</dbReference>
<dbReference type="Gene3D" id="3.40.50.150">
    <property type="entry name" value="Vaccinia Virus protein VP39"/>
    <property type="match status" value="1"/>
</dbReference>
<dbReference type="GO" id="GO:0032259">
    <property type="term" value="P:methylation"/>
    <property type="evidence" value="ECO:0007669"/>
    <property type="project" value="UniProtKB-KW"/>
</dbReference>
<protein>
    <submittedName>
        <fullName evidence="2">SAM-dependent methyltransferase</fullName>
    </submittedName>
</protein>
<reference evidence="2" key="1">
    <citation type="submission" date="2021-01" db="EMBL/GenBank/DDBJ databases">
        <title>Whole genome shotgun sequence of Actinoplanes tereljensis NBRC 105297.</title>
        <authorList>
            <person name="Komaki H."/>
            <person name="Tamura T."/>
        </authorList>
    </citation>
    <scope>NUCLEOTIDE SEQUENCE</scope>
    <source>
        <strain evidence="2">NBRC 105297</strain>
    </source>
</reference>
<keyword evidence="2" id="KW-0808">Transferase</keyword>